<keyword evidence="13" id="KW-1185">Reference proteome</keyword>
<keyword evidence="5" id="KW-0479">Metal-binding</keyword>
<feature type="compositionally biased region" description="Polar residues" evidence="10">
    <location>
        <begin position="438"/>
        <end position="458"/>
    </location>
</feature>
<keyword evidence="6" id="KW-0408">Iron</keyword>
<protein>
    <recommendedName>
        <fullName evidence="2">Cytosolic Fe-S cluster assembly factor NAR1</fullName>
    </recommendedName>
    <alternativeName>
        <fullName evidence="3">Cytosolic Fe-S cluster assembly factor nar1</fullName>
    </alternativeName>
    <alternativeName>
        <fullName evidence="9">Nuclear architecture-related protein 1</fullName>
    </alternativeName>
</protein>
<dbReference type="SUPFAM" id="SSF53920">
    <property type="entry name" value="Fe-only hydrogenase"/>
    <property type="match status" value="1"/>
</dbReference>
<evidence type="ECO:0000256" key="6">
    <source>
        <dbReference type="ARBA" id="ARBA00023004"/>
    </source>
</evidence>
<comment type="caution">
    <text evidence="12">The sequence shown here is derived from an EMBL/GenBank/DDBJ whole genome shotgun (WGS) entry which is preliminary data.</text>
</comment>
<dbReference type="Gene3D" id="3.40.950.10">
    <property type="entry name" value="Fe-only Hydrogenase (Larger Subunit), Chain L, domain 3"/>
    <property type="match status" value="2"/>
</dbReference>
<evidence type="ECO:0000313" key="13">
    <source>
        <dbReference type="Proteomes" id="UP000234275"/>
    </source>
</evidence>
<accession>A0A2I2GQI2</accession>
<evidence type="ECO:0000256" key="1">
    <source>
        <dbReference type="ARBA" id="ARBA00006596"/>
    </source>
</evidence>
<proteinExistence type="inferred from homology"/>
<evidence type="ECO:0000256" key="9">
    <source>
        <dbReference type="ARBA" id="ARBA00031269"/>
    </source>
</evidence>
<organism evidence="12 13">
    <name type="scientific">Aspergillus steynii IBT 23096</name>
    <dbReference type="NCBI Taxonomy" id="1392250"/>
    <lineage>
        <taxon>Eukaryota</taxon>
        <taxon>Fungi</taxon>
        <taxon>Dikarya</taxon>
        <taxon>Ascomycota</taxon>
        <taxon>Pezizomycotina</taxon>
        <taxon>Eurotiomycetes</taxon>
        <taxon>Eurotiomycetidae</taxon>
        <taxon>Eurotiales</taxon>
        <taxon>Aspergillaceae</taxon>
        <taxon>Aspergillus</taxon>
        <taxon>Aspergillus subgen. Circumdati</taxon>
    </lineage>
</organism>
<dbReference type="FunFam" id="3.40.50.1780:FF:000004">
    <property type="entry name" value="Cytosolic Fe-S cluster assembly factor nar1"/>
    <property type="match status" value="1"/>
</dbReference>
<keyword evidence="4" id="KW-0004">4Fe-4S</keyword>
<dbReference type="FunFam" id="3.40.50.1780:FF:000015">
    <property type="entry name" value="Cytosolic Fe-S cluster assembly factor nar1"/>
    <property type="match status" value="1"/>
</dbReference>
<dbReference type="STRING" id="1392250.A0A2I2GQI2"/>
<evidence type="ECO:0000256" key="7">
    <source>
        <dbReference type="ARBA" id="ARBA00023014"/>
    </source>
</evidence>
<dbReference type="Pfam" id="PF02906">
    <property type="entry name" value="Fe_hyd_lg_C"/>
    <property type="match status" value="1"/>
</dbReference>
<keyword evidence="7" id="KW-0411">Iron-sulfur</keyword>
<evidence type="ECO:0000259" key="11">
    <source>
        <dbReference type="Pfam" id="PF02906"/>
    </source>
</evidence>
<dbReference type="GeneID" id="36552994"/>
<evidence type="ECO:0000256" key="8">
    <source>
        <dbReference type="ARBA" id="ARBA00025099"/>
    </source>
</evidence>
<dbReference type="InterPro" id="IPR009016">
    <property type="entry name" value="Fe_hydrogenase"/>
</dbReference>
<evidence type="ECO:0000256" key="2">
    <source>
        <dbReference type="ARBA" id="ARBA00015854"/>
    </source>
</evidence>
<evidence type="ECO:0000256" key="10">
    <source>
        <dbReference type="SAM" id="MobiDB-lite"/>
    </source>
</evidence>
<name>A0A2I2GQI2_9EURO</name>
<evidence type="ECO:0000256" key="3">
    <source>
        <dbReference type="ARBA" id="ARBA00017073"/>
    </source>
</evidence>
<evidence type="ECO:0000313" key="12">
    <source>
        <dbReference type="EMBL" id="PLB55121.1"/>
    </source>
</evidence>
<dbReference type="FunFam" id="3.30.70.20:FF:000042">
    <property type="entry name" value="Cytosolic Fe-S cluster assembly factor NAR1"/>
    <property type="match status" value="1"/>
</dbReference>
<dbReference type="InterPro" id="IPR004108">
    <property type="entry name" value="Fe_hydrogenase_lsu_C"/>
</dbReference>
<gene>
    <name evidence="12" type="ORF">P170DRAFT_374648</name>
</gene>
<dbReference type="AlphaFoldDB" id="A0A2I2GQI2"/>
<dbReference type="GO" id="GO:0051539">
    <property type="term" value="F:4 iron, 4 sulfur cluster binding"/>
    <property type="evidence" value="ECO:0007669"/>
    <property type="project" value="UniProtKB-KW"/>
</dbReference>
<dbReference type="EMBL" id="MSFO01000001">
    <property type="protein sequence ID" value="PLB55121.1"/>
    <property type="molecule type" value="Genomic_DNA"/>
</dbReference>
<evidence type="ECO:0000256" key="5">
    <source>
        <dbReference type="ARBA" id="ARBA00022723"/>
    </source>
</evidence>
<sequence length="605" mass="65143">MSAILSADDLNDFISPGVACIKPVETLPEKEPSTAENPYEVTKEDKVQPENLPPAQISLTDCLACSGCVTSAEAVLISMQSHAEVLNTLDAHPEVSFGRNQNGASQGGGQTDEDEGRIFVASVSPQVRASLAATYNITEQEATHMIDQFLRGPQGLRSGGKHGSGFTWVVDSNTLREAVLVLTADEVGESLSSSDSSGVPAPKKPVLSSACPGWICYAEKTHPFILPHLSRLKSPQALSGTFLKTVLSKALNVPASRIWHLAVMPCFDKKLEASREELTDASWHTTESQPSAETRAPVRDVDCVITSRELLTLASSRGISLPSLPLQPLPSAFSPRFPDETLDAFLFSKQSLSKQAMTTGTSGGYLHHVLLTFQAKNPGSEIVTQRGRNADVVEYILMSPGGEPLMKAARYYGFRNIQNLVRKLKPARVSRLPGARAPTTSAAGNRRQPMSRNGASSASGGDYAYVEVMACPGGCTNGGGQIRIEDAREVNSTAQTVVSEEAPSVSTKPTPHEQRSWLARVDEAYYSADSDAESEAETQAPITISENETRVHRALRYWSDLTEIPLAKLVYTTYREVESDVGKPEQASNDTTRVVELAGKIGGGW</sequence>
<dbReference type="Proteomes" id="UP000234275">
    <property type="component" value="Unassembled WGS sequence"/>
</dbReference>
<feature type="domain" description="Iron hydrogenase large subunit C-terminal" evidence="11">
    <location>
        <begin position="119"/>
        <end position="479"/>
    </location>
</feature>
<dbReference type="Gene3D" id="3.40.50.1780">
    <property type="match status" value="1"/>
</dbReference>
<dbReference type="PANTHER" id="PTHR11615">
    <property type="entry name" value="NITRATE, FORMATE, IRON DEHYDROGENASE"/>
    <property type="match status" value="1"/>
</dbReference>
<feature type="compositionally biased region" description="Polar residues" evidence="10">
    <location>
        <begin position="495"/>
        <end position="509"/>
    </location>
</feature>
<dbReference type="VEuPathDB" id="FungiDB:P170DRAFT_374648"/>
<dbReference type="GO" id="GO:0046872">
    <property type="term" value="F:metal ion binding"/>
    <property type="evidence" value="ECO:0007669"/>
    <property type="project" value="UniProtKB-KW"/>
</dbReference>
<feature type="region of interest" description="Disordered" evidence="10">
    <location>
        <begin position="94"/>
        <end position="113"/>
    </location>
</feature>
<feature type="region of interest" description="Disordered" evidence="10">
    <location>
        <begin position="27"/>
        <end position="47"/>
    </location>
</feature>
<comment type="similarity">
    <text evidence="1">Belongs to the NARF family.</text>
</comment>
<feature type="region of interest" description="Disordered" evidence="10">
    <location>
        <begin position="495"/>
        <end position="514"/>
    </location>
</feature>
<feature type="region of interest" description="Disordered" evidence="10">
    <location>
        <begin position="431"/>
        <end position="458"/>
    </location>
</feature>
<dbReference type="OrthoDB" id="10253113at2759"/>
<dbReference type="RefSeq" id="XP_024710423.1">
    <property type="nucleotide sequence ID" value="XM_024845294.1"/>
</dbReference>
<evidence type="ECO:0000256" key="4">
    <source>
        <dbReference type="ARBA" id="ARBA00022485"/>
    </source>
</evidence>
<reference evidence="12 13" key="1">
    <citation type="submission" date="2016-12" db="EMBL/GenBank/DDBJ databases">
        <title>The genomes of Aspergillus section Nigri reveals drivers in fungal speciation.</title>
        <authorList>
            <consortium name="DOE Joint Genome Institute"/>
            <person name="Vesth T.C."/>
            <person name="Nybo J."/>
            <person name="Theobald S."/>
            <person name="Brandl J."/>
            <person name="Frisvad J.C."/>
            <person name="Nielsen K.F."/>
            <person name="Lyhne E.K."/>
            <person name="Kogle M.E."/>
            <person name="Kuo A."/>
            <person name="Riley R."/>
            <person name="Clum A."/>
            <person name="Nolan M."/>
            <person name="Lipzen A."/>
            <person name="Salamov A."/>
            <person name="Henrissat B."/>
            <person name="Wiebenga A."/>
            <person name="De Vries R.P."/>
            <person name="Grigoriev I.V."/>
            <person name="Mortensen U.H."/>
            <person name="Andersen M.R."/>
            <person name="Baker S.E."/>
        </authorList>
    </citation>
    <scope>NUCLEOTIDE SEQUENCE [LARGE SCALE GENOMIC DNA]</scope>
    <source>
        <strain evidence="12 13">IBT 23096</strain>
    </source>
</reference>
<dbReference type="InterPro" id="IPR050340">
    <property type="entry name" value="Cytosolic_Fe-S_CAF"/>
</dbReference>
<comment type="function">
    <text evidence="8">Component of the cytosolic Fe/S protein assembly machinery. Required for maturation of extramitochondrial Fe/S proteins. May play a role in the transfer of pre-assembled Fe/S clusters to target apoproteins.</text>
</comment>